<dbReference type="AlphaFoldDB" id="A0A220TZZ0"/>
<keyword evidence="4" id="KW-1185">Reference proteome</keyword>
<evidence type="ECO:0000259" key="2">
    <source>
        <dbReference type="Pfam" id="PF19044"/>
    </source>
</evidence>
<dbReference type="SUPFAM" id="SSF52540">
    <property type="entry name" value="P-loop containing nucleoside triphosphate hydrolases"/>
    <property type="match status" value="1"/>
</dbReference>
<feature type="compositionally biased region" description="Basic and acidic residues" evidence="1">
    <location>
        <begin position="7"/>
        <end position="20"/>
    </location>
</feature>
<dbReference type="Proteomes" id="UP000198312">
    <property type="component" value="Chromosome"/>
</dbReference>
<dbReference type="PANTHER" id="PTHR30121:SF6">
    <property type="entry name" value="SLR6007 PROTEIN"/>
    <property type="match status" value="1"/>
</dbReference>
<gene>
    <name evidence="3" type="ORF">CFK37_03815</name>
</gene>
<dbReference type="InterPro" id="IPR051162">
    <property type="entry name" value="T4SS_component"/>
</dbReference>
<organism evidence="3 4">
    <name type="scientific">Virgibacillus phasianinus</name>
    <dbReference type="NCBI Taxonomy" id="2017483"/>
    <lineage>
        <taxon>Bacteria</taxon>
        <taxon>Bacillati</taxon>
        <taxon>Bacillota</taxon>
        <taxon>Bacilli</taxon>
        <taxon>Bacillales</taxon>
        <taxon>Bacillaceae</taxon>
        <taxon>Virgibacillus</taxon>
    </lineage>
</organism>
<dbReference type="OrthoDB" id="9804380at2"/>
<reference evidence="3 4" key="1">
    <citation type="submission" date="2017-07" db="EMBL/GenBank/DDBJ databases">
        <title>Virgibacillus sp. LM2416.</title>
        <authorList>
            <person name="Tak E.J."/>
            <person name="Bae J.-W."/>
        </authorList>
    </citation>
    <scope>NUCLEOTIDE SEQUENCE [LARGE SCALE GENOMIC DNA]</scope>
    <source>
        <strain evidence="3 4">LM2416</strain>
    </source>
</reference>
<dbReference type="InterPro" id="IPR027417">
    <property type="entry name" value="P-loop_NTPase"/>
</dbReference>
<accession>A0A220TZZ0</accession>
<dbReference type="InterPro" id="IPR043964">
    <property type="entry name" value="P-loop_TraG"/>
</dbReference>
<dbReference type="PANTHER" id="PTHR30121">
    <property type="entry name" value="UNCHARACTERIZED PROTEIN YJGR-RELATED"/>
    <property type="match status" value="1"/>
</dbReference>
<dbReference type="Gene3D" id="3.40.50.300">
    <property type="entry name" value="P-loop containing nucleotide triphosphate hydrolases"/>
    <property type="match status" value="1"/>
</dbReference>
<evidence type="ECO:0000256" key="1">
    <source>
        <dbReference type="SAM" id="MobiDB-lite"/>
    </source>
</evidence>
<evidence type="ECO:0000313" key="3">
    <source>
        <dbReference type="EMBL" id="ASK61359.1"/>
    </source>
</evidence>
<dbReference type="CDD" id="cd01127">
    <property type="entry name" value="TrwB_TraG_TraD_VirD4"/>
    <property type="match status" value="1"/>
</dbReference>
<dbReference type="Gene3D" id="1.10.8.730">
    <property type="match status" value="1"/>
</dbReference>
<dbReference type="EMBL" id="CP022315">
    <property type="protein sequence ID" value="ASK61359.1"/>
    <property type="molecule type" value="Genomic_DNA"/>
</dbReference>
<evidence type="ECO:0000313" key="4">
    <source>
        <dbReference type="Proteomes" id="UP000198312"/>
    </source>
</evidence>
<dbReference type="KEGG" id="vil:CFK37_03815"/>
<feature type="region of interest" description="Disordered" evidence="1">
    <location>
        <begin position="1"/>
        <end position="20"/>
    </location>
</feature>
<proteinExistence type="predicted"/>
<name>A0A220TZZ0_9BACI</name>
<feature type="domain" description="TraG P-loop" evidence="2">
    <location>
        <begin position="236"/>
        <end position="560"/>
    </location>
</feature>
<protein>
    <submittedName>
        <fullName evidence="3">Type IV secretion system protein VirB4</fullName>
    </submittedName>
</protein>
<dbReference type="Pfam" id="PF19044">
    <property type="entry name" value="P-loop_TraG"/>
    <property type="match status" value="1"/>
</dbReference>
<sequence length="644" mass="73957">MLQKQQTKTEDKPKRPPLDKDFVTAIQPQGGISFKDKYIKKGDGYETCIHVWDYPSNVEVLWMDKLMSMYDVTVVTDISTMNQDETISAINKSMVEQDVRFRSANQESERMDAQRGYKEMEDLYQKISEAGEVIKLMHIRLFVASPTISELEQKVNRTISKLQSIGFKGQVFLNESFWEWQALFLPYEQQLAFPNKREGKGLPAITLASGLPYHFSELNDRTGSYLGTSFTGGNVLFDLFHHDKLRRFYNAVVVGKMGAGKSTALKKLLMDNEARGNFIRGFDVTGEFKTLVQSVRGQMIGLDGSDGIINPLQIYKAEDNHDKKKDEELSFMQHISKVAKFYTFLAVNPSQEESEEFKKILRLFYESLGFMKKMKTTGVTTLTNEEYPVFSDLLAFIREHLYENTERRIIRREISVSRVNRLEKIELVIDNLVHSYGYLFNGYTTVPDITNEQVIFFSIRSLTGLEKGVFNAQMYNVLNLIWDNLIQIGAPQKEKLYRDDRFLEDDATRFLIMIDEAHRLINAENMLAVSFLTDFAREARKYFGGLVLASQSIRDFVPDHSDTDTVTKIRTLFELTQYKFVMQQDSNTLDALRTIFEGQLTESELDHVPQLQQGDCLLSISGVGNLMLSIEASDEELRLFEGGL</sequence>